<dbReference type="InterPro" id="IPR036291">
    <property type="entry name" value="NAD(P)-bd_dom_sf"/>
</dbReference>
<name>A0A6L3VXS0_9ACTN</name>
<dbReference type="InterPro" id="IPR002347">
    <property type="entry name" value="SDR_fam"/>
</dbReference>
<keyword evidence="1" id="KW-0560">Oxidoreductase</keyword>
<dbReference type="PANTHER" id="PTHR42820:SF1">
    <property type="entry name" value="SHORT-CHAIN DEHYDROGENASE_REDUCTASE FAMILY PROTEIN"/>
    <property type="match status" value="1"/>
</dbReference>
<dbReference type="SMART" id="SM00822">
    <property type="entry name" value="PKS_KR"/>
    <property type="match status" value="1"/>
</dbReference>
<evidence type="ECO:0000259" key="2">
    <source>
        <dbReference type="SMART" id="SM00822"/>
    </source>
</evidence>
<dbReference type="PRINTS" id="PR00081">
    <property type="entry name" value="GDHRDH"/>
</dbReference>
<reference evidence="3 4" key="1">
    <citation type="submission" date="2019-09" db="EMBL/GenBank/DDBJ databases">
        <title>Actinomadura physcomitrii sp. nov., a novel actinomycete isolated from moss [Physcomitrium sphaericum (Ludw) Fuernr].</title>
        <authorList>
            <person name="Liu C."/>
            <person name="Zhuang X."/>
        </authorList>
    </citation>
    <scope>NUCLEOTIDE SEQUENCE [LARGE SCALE GENOMIC DNA]</scope>
    <source>
        <strain evidence="3 4">CYP1-1B</strain>
    </source>
</reference>
<keyword evidence="4" id="KW-1185">Reference proteome</keyword>
<dbReference type="Proteomes" id="UP000483004">
    <property type="component" value="Unassembled WGS sequence"/>
</dbReference>
<evidence type="ECO:0000256" key="1">
    <source>
        <dbReference type="ARBA" id="ARBA00023002"/>
    </source>
</evidence>
<proteinExistence type="predicted"/>
<evidence type="ECO:0000313" key="4">
    <source>
        <dbReference type="Proteomes" id="UP000483004"/>
    </source>
</evidence>
<dbReference type="PRINTS" id="PR00080">
    <property type="entry name" value="SDRFAMILY"/>
</dbReference>
<dbReference type="Pfam" id="PF13561">
    <property type="entry name" value="adh_short_C2"/>
    <property type="match status" value="1"/>
</dbReference>
<dbReference type="AlphaFoldDB" id="A0A6L3VXS0"/>
<dbReference type="PANTHER" id="PTHR42820">
    <property type="entry name" value="SHORT-CHAIN DEHYDROGENASE REDUCTASE"/>
    <property type="match status" value="1"/>
</dbReference>
<sequence length="282" mass="28435">MGVLDGKVAVVTGGTSGIGAATAESLIRAGARVVLAGRRRHRGEAMAARLGAAADFVATDVSAESQVRELIAHTVERFGRLDCLVNNAGDGGSPASVQTLDLEGLRRMFDVHVLGAAAGIKCAAPIMIEQGAGSIINIGGISGRLAGWSTMEHSTVKAALLHFTRCAAAELGDYGVRVNTVSPGPVSAGAAAESPGVDADRADDDSNVLRRALSPRGPATSRPFQRSGAPRDVASAILWLANDASSFVNGHDLVVDGGVGVGRPAGDVATGAAAINQLLASS</sequence>
<dbReference type="OrthoDB" id="9803333at2"/>
<feature type="domain" description="Ketoreductase" evidence="2">
    <location>
        <begin position="7"/>
        <end position="144"/>
    </location>
</feature>
<dbReference type="SUPFAM" id="SSF51735">
    <property type="entry name" value="NAD(P)-binding Rossmann-fold domains"/>
    <property type="match status" value="1"/>
</dbReference>
<dbReference type="Gene3D" id="3.40.50.720">
    <property type="entry name" value="NAD(P)-binding Rossmann-like Domain"/>
    <property type="match status" value="1"/>
</dbReference>
<dbReference type="EMBL" id="WBMR01000017">
    <property type="protein sequence ID" value="KAB2385981.1"/>
    <property type="molecule type" value="Genomic_DNA"/>
</dbReference>
<dbReference type="CDD" id="cd05233">
    <property type="entry name" value="SDR_c"/>
    <property type="match status" value="1"/>
</dbReference>
<dbReference type="InterPro" id="IPR057326">
    <property type="entry name" value="KR_dom"/>
</dbReference>
<dbReference type="FunFam" id="3.40.50.720:FF:000084">
    <property type="entry name" value="Short-chain dehydrogenase reductase"/>
    <property type="match status" value="1"/>
</dbReference>
<comment type="caution">
    <text evidence="3">The sequence shown here is derived from an EMBL/GenBank/DDBJ whole genome shotgun (WGS) entry which is preliminary data.</text>
</comment>
<organism evidence="3 4">
    <name type="scientific">Actinomadura montaniterrae</name>
    <dbReference type="NCBI Taxonomy" id="1803903"/>
    <lineage>
        <taxon>Bacteria</taxon>
        <taxon>Bacillati</taxon>
        <taxon>Actinomycetota</taxon>
        <taxon>Actinomycetes</taxon>
        <taxon>Streptosporangiales</taxon>
        <taxon>Thermomonosporaceae</taxon>
        <taxon>Actinomadura</taxon>
    </lineage>
</organism>
<protein>
    <submittedName>
        <fullName evidence="3">SDR family oxidoreductase</fullName>
    </submittedName>
</protein>
<dbReference type="GO" id="GO:0016491">
    <property type="term" value="F:oxidoreductase activity"/>
    <property type="evidence" value="ECO:0007669"/>
    <property type="project" value="UniProtKB-KW"/>
</dbReference>
<evidence type="ECO:0000313" key="3">
    <source>
        <dbReference type="EMBL" id="KAB2385981.1"/>
    </source>
</evidence>
<gene>
    <name evidence="3" type="ORF">F9B16_09270</name>
</gene>
<accession>A0A6L3VXS0</accession>